<evidence type="ECO:0000256" key="1">
    <source>
        <dbReference type="ARBA" id="ARBA00022722"/>
    </source>
</evidence>
<feature type="compositionally biased region" description="Basic and acidic residues" evidence="3">
    <location>
        <begin position="443"/>
        <end position="453"/>
    </location>
</feature>
<keyword evidence="2" id="KW-0378">Hydrolase</keyword>
<name>A0ABR1LGL6_9PEZI</name>
<evidence type="ECO:0000313" key="7">
    <source>
        <dbReference type="Proteomes" id="UP001360953"/>
    </source>
</evidence>
<evidence type="ECO:0000259" key="5">
    <source>
        <dbReference type="SMART" id="SM00485"/>
    </source>
</evidence>
<reference evidence="6 7" key="1">
    <citation type="submission" date="2024-04" db="EMBL/GenBank/DDBJ databases">
        <title>Phyllosticta paracitricarpa is synonymous to the EU quarantine fungus P. citricarpa based on phylogenomic analyses.</title>
        <authorList>
            <consortium name="Lawrence Berkeley National Laboratory"/>
            <person name="Van ingen-buijs V.A."/>
            <person name="Van westerhoven A.C."/>
            <person name="Haridas S."/>
            <person name="Skiadas P."/>
            <person name="Martin F."/>
            <person name="Groenewald J.Z."/>
            <person name="Crous P.W."/>
            <person name="Seidl M.F."/>
        </authorList>
    </citation>
    <scope>NUCLEOTIDE SEQUENCE [LARGE SCALE GENOMIC DNA]</scope>
    <source>
        <strain evidence="6 7">CPC 17464</strain>
    </source>
</reference>
<dbReference type="PANTHER" id="PTHR11081">
    <property type="entry name" value="FLAP ENDONUCLEASE FAMILY MEMBER"/>
    <property type="match status" value="1"/>
</dbReference>
<dbReference type="SMART" id="SM00484">
    <property type="entry name" value="XPGI"/>
    <property type="match status" value="1"/>
</dbReference>
<proteinExistence type="predicted"/>
<dbReference type="InterPro" id="IPR006086">
    <property type="entry name" value="XPG-I_dom"/>
</dbReference>
<accession>A0ABR1LGL6</accession>
<feature type="compositionally biased region" description="Polar residues" evidence="3">
    <location>
        <begin position="455"/>
        <end position="472"/>
    </location>
</feature>
<keyword evidence="1" id="KW-0540">Nuclease</keyword>
<dbReference type="Pfam" id="PF00867">
    <property type="entry name" value="XPG_I"/>
    <property type="match status" value="1"/>
</dbReference>
<dbReference type="EMBL" id="JBBPEH010000009">
    <property type="protein sequence ID" value="KAK7534357.1"/>
    <property type="molecule type" value="Genomic_DNA"/>
</dbReference>
<dbReference type="SMART" id="SM00485">
    <property type="entry name" value="XPGN"/>
    <property type="match status" value="1"/>
</dbReference>
<organism evidence="6 7">
    <name type="scientific">Phyllosticta citribraziliensis</name>
    <dbReference type="NCBI Taxonomy" id="989973"/>
    <lineage>
        <taxon>Eukaryota</taxon>
        <taxon>Fungi</taxon>
        <taxon>Dikarya</taxon>
        <taxon>Ascomycota</taxon>
        <taxon>Pezizomycotina</taxon>
        <taxon>Dothideomycetes</taxon>
        <taxon>Dothideomycetes incertae sedis</taxon>
        <taxon>Botryosphaeriales</taxon>
        <taxon>Phyllostictaceae</taxon>
        <taxon>Phyllosticta</taxon>
    </lineage>
</organism>
<dbReference type="GeneID" id="92029507"/>
<dbReference type="SUPFAM" id="SSF88723">
    <property type="entry name" value="PIN domain-like"/>
    <property type="match status" value="1"/>
</dbReference>
<dbReference type="CDD" id="cd09870">
    <property type="entry name" value="PIN_YEN1"/>
    <property type="match status" value="1"/>
</dbReference>
<dbReference type="PANTHER" id="PTHR11081:SF62">
    <property type="entry name" value="XPG-I DOMAIN-CONTAINING PROTEIN"/>
    <property type="match status" value="1"/>
</dbReference>
<feature type="domain" description="XPG-I" evidence="4">
    <location>
        <begin position="116"/>
        <end position="195"/>
    </location>
</feature>
<keyword evidence="7" id="KW-1185">Reference proteome</keyword>
<evidence type="ECO:0000256" key="2">
    <source>
        <dbReference type="ARBA" id="ARBA00022801"/>
    </source>
</evidence>
<dbReference type="Gene3D" id="3.40.50.1010">
    <property type="entry name" value="5'-nuclease"/>
    <property type="match status" value="2"/>
</dbReference>
<feature type="compositionally biased region" description="Polar residues" evidence="3">
    <location>
        <begin position="552"/>
        <end position="569"/>
    </location>
</feature>
<evidence type="ECO:0000259" key="4">
    <source>
        <dbReference type="SMART" id="SM00484"/>
    </source>
</evidence>
<evidence type="ECO:0000313" key="6">
    <source>
        <dbReference type="EMBL" id="KAK7534357.1"/>
    </source>
</evidence>
<evidence type="ECO:0000256" key="3">
    <source>
        <dbReference type="SAM" id="MobiDB-lite"/>
    </source>
</evidence>
<gene>
    <name evidence="6" type="ORF">J3D65DRAFT_483331</name>
</gene>
<dbReference type="PRINTS" id="PR00853">
    <property type="entry name" value="XPGRADSUPER"/>
</dbReference>
<dbReference type="InterPro" id="IPR006085">
    <property type="entry name" value="XPG_DNA_repair_N"/>
</dbReference>
<feature type="domain" description="XPG N-terminal" evidence="5">
    <location>
        <begin position="1"/>
        <end position="109"/>
    </location>
</feature>
<feature type="compositionally biased region" description="Polar residues" evidence="3">
    <location>
        <begin position="609"/>
        <end position="636"/>
    </location>
</feature>
<dbReference type="InterPro" id="IPR029060">
    <property type="entry name" value="PIN-like_dom_sf"/>
</dbReference>
<dbReference type="InterPro" id="IPR006084">
    <property type="entry name" value="XPG/Rad2"/>
</dbReference>
<dbReference type="RefSeq" id="XP_066653396.1">
    <property type="nucleotide sequence ID" value="XM_066796601.1"/>
</dbReference>
<dbReference type="SUPFAM" id="SSF47807">
    <property type="entry name" value="5' to 3' exonuclease, C-terminal subdomain"/>
    <property type="match status" value="1"/>
</dbReference>
<comment type="caution">
    <text evidence="6">The sequence shown here is derived from an EMBL/GenBank/DDBJ whole genome shotgun (WGS) entry which is preliminary data.</text>
</comment>
<dbReference type="Gene3D" id="1.10.150.20">
    <property type="entry name" value="5' to 3' exonuclease, C-terminal subdomain"/>
    <property type="match status" value="1"/>
</dbReference>
<feature type="compositionally biased region" description="Basic residues" evidence="3">
    <location>
        <begin position="528"/>
        <end position="537"/>
    </location>
</feature>
<sequence length="663" mass="74030">MGITGLWDIVGEGDVTEIAQLASDHFRRTGRPLRIAVDEAGWRFHNLNEHQVKGILKETPNANPVERLLFYRITKILGLNVQLIFIFDGPKRPWKRGGPAGRVDYSKINVLRKLLDRLRVPHHRAPAEAEAECARLQQEGIVDAVWSEDSDTLMFGCTLLFRTHKVPKEGGKGQKKDESRVRVHRAHEILQKHQLDREGMVLFAMLAGGDYNRQGLKGCGPTLALKAVKKGYGKRLCESPNSRLPHFRFDMLDFFKNKDVEIPADWPRPLHLKHYNDPVTSSREQLHSLRGLRNGWDVEIDQAMLRQFLIEEVQLSTKDFLRHVCPLLLVRKLSRGAVIDEGVATSVPFGVELVNSRRKVNADGSHQRLERKIRFLPRDLVSFDLMVRPEGEDWAKLATKAKGDFDPNAKIECGILETILRHGLPASFFEAPPSPKRSSKRRERVEQPEELHQTEAPTGSTTALGNSHQVPETSRKRKTRDRYPEDEPTVATRRRIDATDDLVGGWESAPIAPAMEESSPMPAIPAARKPRERRPRAPKSLNNSDIIRAALNSHSAAGTTASVPATASSRPRAGESGSSNERSEIQDSLHSTATSAERPPAPRPRPAGTFNNSNAIRASMTSQPTSGATSSITESSPVAMPRPRFIRIPTVKRTFSSVVAQIQ</sequence>
<protein>
    <submittedName>
        <fullName evidence="6">PIN domain-like protein</fullName>
    </submittedName>
</protein>
<feature type="region of interest" description="Disordered" evidence="3">
    <location>
        <begin position="426"/>
        <end position="642"/>
    </location>
</feature>
<dbReference type="Proteomes" id="UP001360953">
    <property type="component" value="Unassembled WGS sequence"/>
</dbReference>
<dbReference type="InterPro" id="IPR036279">
    <property type="entry name" value="5-3_exonuclease_C_sf"/>
</dbReference>